<dbReference type="STRING" id="15368.I1II24"/>
<evidence type="ECO:0000313" key="1">
    <source>
        <dbReference type="EMBL" id="KQJ86564.1"/>
    </source>
</evidence>
<dbReference type="AlphaFoldDB" id="I1II24"/>
<dbReference type="Pfam" id="PF02458">
    <property type="entry name" value="Transferase"/>
    <property type="match status" value="1"/>
</dbReference>
<accession>I1II24</accession>
<dbReference type="Proteomes" id="UP000008810">
    <property type="component" value="Chromosome 4"/>
</dbReference>
<dbReference type="OrthoDB" id="725044at2759"/>
<dbReference type="Gene3D" id="3.30.559.10">
    <property type="entry name" value="Chloramphenicol acetyltransferase-like domain"/>
    <property type="match status" value="1"/>
</dbReference>
<keyword evidence="3" id="KW-1185">Reference proteome</keyword>
<dbReference type="InParanoid" id="I1II24"/>
<reference evidence="1 2" key="1">
    <citation type="journal article" date="2010" name="Nature">
        <title>Genome sequencing and analysis of the model grass Brachypodium distachyon.</title>
        <authorList>
            <consortium name="International Brachypodium Initiative"/>
        </authorList>
    </citation>
    <scope>NUCLEOTIDE SEQUENCE [LARGE SCALE GENOMIC DNA]</scope>
    <source>
        <strain evidence="1 2">Bd21</strain>
    </source>
</reference>
<proteinExistence type="predicted"/>
<dbReference type="HOGENOM" id="CLU_1519919_0_0_1"/>
<dbReference type="EMBL" id="CM000883">
    <property type="protein sequence ID" value="KQJ86564.1"/>
    <property type="molecule type" value="Genomic_DNA"/>
</dbReference>
<dbReference type="EnsemblPlants" id="KQJ86564">
    <property type="protein sequence ID" value="KQJ86564"/>
    <property type="gene ID" value="BRADI_4g06360v3"/>
</dbReference>
<dbReference type="GO" id="GO:0016747">
    <property type="term" value="F:acyltransferase activity, transferring groups other than amino-acyl groups"/>
    <property type="evidence" value="ECO:0000318"/>
    <property type="project" value="GO_Central"/>
</dbReference>
<sequence>MLLAFPVAVSTVGELSANQLDYAVELVKRAKEQVDTGYMQSVAGLMHGAARAAAFHVGSLRTYVVTNVTKAGFRGAPVYGGPVITGIWGSFFLPSKGRGKGEDDGIVVPVCLPTLSMDKFVEEIGKLLRPAIKSAIARLVVNGISLVASMTRGFQIFFSAPRHEMKSLKWQVFVTAD</sequence>
<organism evidence="2">
    <name type="scientific">Brachypodium distachyon</name>
    <name type="common">Purple false brome</name>
    <name type="synonym">Trachynia distachya</name>
    <dbReference type="NCBI Taxonomy" id="15368"/>
    <lineage>
        <taxon>Eukaryota</taxon>
        <taxon>Viridiplantae</taxon>
        <taxon>Streptophyta</taxon>
        <taxon>Embryophyta</taxon>
        <taxon>Tracheophyta</taxon>
        <taxon>Spermatophyta</taxon>
        <taxon>Magnoliopsida</taxon>
        <taxon>Liliopsida</taxon>
        <taxon>Poales</taxon>
        <taxon>Poaceae</taxon>
        <taxon>BOP clade</taxon>
        <taxon>Pooideae</taxon>
        <taxon>Stipodae</taxon>
        <taxon>Brachypodieae</taxon>
        <taxon>Brachypodium</taxon>
    </lineage>
</organism>
<reference evidence="1" key="2">
    <citation type="submission" date="2017-06" db="EMBL/GenBank/DDBJ databases">
        <title>WGS assembly of Brachypodium distachyon.</title>
        <authorList>
            <consortium name="The International Brachypodium Initiative"/>
            <person name="Lucas S."/>
            <person name="Harmon-Smith M."/>
            <person name="Lail K."/>
            <person name="Tice H."/>
            <person name="Grimwood J."/>
            <person name="Bruce D."/>
            <person name="Barry K."/>
            <person name="Shu S."/>
            <person name="Lindquist E."/>
            <person name="Wang M."/>
            <person name="Pitluck S."/>
            <person name="Vogel J.P."/>
            <person name="Garvin D.F."/>
            <person name="Mockler T.C."/>
            <person name="Schmutz J."/>
            <person name="Rokhsar D."/>
            <person name="Bevan M.W."/>
        </authorList>
    </citation>
    <scope>NUCLEOTIDE SEQUENCE</scope>
    <source>
        <strain evidence="1">Bd21</strain>
    </source>
</reference>
<dbReference type="InterPro" id="IPR023213">
    <property type="entry name" value="CAT-like_dom_sf"/>
</dbReference>
<evidence type="ECO:0000313" key="3">
    <source>
        <dbReference type="Proteomes" id="UP000008810"/>
    </source>
</evidence>
<gene>
    <name evidence="1" type="ORF">BRADI_4g06360v3</name>
</gene>
<dbReference type="Gramene" id="KQJ86564">
    <property type="protein sequence ID" value="KQJ86564"/>
    <property type="gene ID" value="BRADI_4g06360v3"/>
</dbReference>
<dbReference type="eggNOG" id="ENOG502QUSI">
    <property type="taxonomic scope" value="Eukaryota"/>
</dbReference>
<protein>
    <submittedName>
        <fullName evidence="1 2">Uncharacterized protein</fullName>
    </submittedName>
</protein>
<name>I1II24_BRADI</name>
<reference evidence="2" key="3">
    <citation type="submission" date="2018-08" db="UniProtKB">
        <authorList>
            <consortium name="EnsemblPlants"/>
        </authorList>
    </citation>
    <scope>IDENTIFICATION</scope>
    <source>
        <strain evidence="2">cv. Bd21</strain>
    </source>
</reference>
<evidence type="ECO:0000313" key="2">
    <source>
        <dbReference type="EnsemblPlants" id="KQJ86564"/>
    </source>
</evidence>